<dbReference type="RefSeq" id="WP_338736747.1">
    <property type="nucleotide sequence ID" value="NZ_CP146612.1"/>
</dbReference>
<feature type="transmembrane region" description="Helical" evidence="6">
    <location>
        <begin position="110"/>
        <end position="131"/>
    </location>
</feature>
<organism evidence="7 8">
    <name type="scientific">Candidatus Dehalogenimonas loeffleri</name>
    <dbReference type="NCBI Taxonomy" id="3127115"/>
    <lineage>
        <taxon>Bacteria</taxon>
        <taxon>Bacillati</taxon>
        <taxon>Chloroflexota</taxon>
        <taxon>Dehalococcoidia</taxon>
        <taxon>Dehalococcoidales</taxon>
        <taxon>Dehalococcoidaceae</taxon>
        <taxon>Dehalogenimonas</taxon>
    </lineage>
</organism>
<gene>
    <name evidence="7" type="ORF">V8247_05035</name>
</gene>
<feature type="transmembrane region" description="Helical" evidence="6">
    <location>
        <begin position="138"/>
        <end position="161"/>
    </location>
</feature>
<keyword evidence="2" id="KW-0813">Transport</keyword>
<dbReference type="InterPro" id="IPR001204">
    <property type="entry name" value="Phos_transporter"/>
</dbReference>
<evidence type="ECO:0000256" key="2">
    <source>
        <dbReference type="ARBA" id="ARBA00022448"/>
    </source>
</evidence>
<proteinExistence type="predicted"/>
<keyword evidence="5 6" id="KW-0472">Membrane</keyword>
<dbReference type="Proteomes" id="UP001375370">
    <property type="component" value="Chromosome"/>
</dbReference>
<dbReference type="EMBL" id="CP146612">
    <property type="protein sequence ID" value="WWX24634.1"/>
    <property type="molecule type" value="Genomic_DNA"/>
</dbReference>
<evidence type="ECO:0000256" key="6">
    <source>
        <dbReference type="SAM" id="Phobius"/>
    </source>
</evidence>
<evidence type="ECO:0000256" key="5">
    <source>
        <dbReference type="ARBA" id="ARBA00023136"/>
    </source>
</evidence>
<name>A0ABZ2J4Q0_9CHLR</name>
<protein>
    <submittedName>
        <fullName evidence="7">Inorganic phosphate transporter</fullName>
    </submittedName>
</protein>
<dbReference type="PANTHER" id="PTHR11101">
    <property type="entry name" value="PHOSPHATE TRANSPORTER"/>
    <property type="match status" value="1"/>
</dbReference>
<evidence type="ECO:0000313" key="7">
    <source>
        <dbReference type="EMBL" id="WWX24634.1"/>
    </source>
</evidence>
<evidence type="ECO:0000256" key="1">
    <source>
        <dbReference type="ARBA" id="ARBA00004141"/>
    </source>
</evidence>
<dbReference type="Pfam" id="PF01384">
    <property type="entry name" value="PHO4"/>
    <property type="match status" value="1"/>
</dbReference>
<keyword evidence="8" id="KW-1185">Reference proteome</keyword>
<evidence type="ECO:0000256" key="4">
    <source>
        <dbReference type="ARBA" id="ARBA00022989"/>
    </source>
</evidence>
<comment type="subcellular location">
    <subcellularLocation>
        <location evidence="1">Membrane</location>
        <topology evidence="1">Multi-pass membrane protein</topology>
    </subcellularLocation>
</comment>
<evidence type="ECO:0000313" key="8">
    <source>
        <dbReference type="Proteomes" id="UP001375370"/>
    </source>
</evidence>
<feature type="transmembrane region" description="Helical" evidence="6">
    <location>
        <begin position="217"/>
        <end position="238"/>
    </location>
</feature>
<keyword evidence="4 6" id="KW-1133">Transmembrane helix</keyword>
<feature type="transmembrane region" description="Helical" evidence="6">
    <location>
        <begin position="47"/>
        <end position="68"/>
    </location>
</feature>
<evidence type="ECO:0000256" key="3">
    <source>
        <dbReference type="ARBA" id="ARBA00022692"/>
    </source>
</evidence>
<reference evidence="7 8" key="1">
    <citation type="submission" date="2024-03" db="EMBL/GenBank/DDBJ databases">
        <title>A Dehalogenimonas Isolated from Estuarine Sediments Dihaloeliminates Chlorinated Alkanes.</title>
        <authorList>
            <person name="Yang Y."/>
            <person name="Wang H."/>
        </authorList>
    </citation>
    <scope>NUCLEOTIDE SEQUENCE [LARGE SCALE GENOMIC DNA]</scope>
    <source>
        <strain evidence="7 8">W</strain>
    </source>
</reference>
<dbReference type="PANTHER" id="PTHR11101:SF80">
    <property type="entry name" value="PHOSPHATE TRANSPORTER"/>
    <property type="match status" value="1"/>
</dbReference>
<feature type="transmembrane region" description="Helical" evidence="6">
    <location>
        <begin position="80"/>
        <end position="104"/>
    </location>
</feature>
<feature type="transmembrane region" description="Helical" evidence="6">
    <location>
        <begin position="303"/>
        <end position="329"/>
    </location>
</feature>
<sequence length="332" mass="34319">MPEAALGVLIFIVVLAVGLGFVNGMNDAANAIATVVGTRVLSPRTAIIMAAFANLLGAATGTAVAATIGKGILHPEFITFNVIIAALAAIVIWGGAATFFGLPISLTHGLVSGLAFAGLAVGGFDAVNITVLGKIISAVFTAPMLGFVGAFFLMLAVYWLFKDSLPSRIRHIFSNGQVLSSMFMAYTHGKNDGQMPIGVITMALVIYTGNSGLWDGIPWWVIIVSATAISMGTAIGGWRVMKTLGFRVTNLKPAQGFVAQTGAAGIIELASNLGIPVSTTHSMSAAIMGVGATRRFSAVRWSVAGNILTAWVVTFPACGALAFLVASILKLF</sequence>
<accession>A0ABZ2J4Q0</accession>
<keyword evidence="3 6" id="KW-0812">Transmembrane</keyword>